<dbReference type="RefSeq" id="WP_158765253.1">
    <property type="nucleotide sequence ID" value="NZ_CP047045.1"/>
</dbReference>
<dbReference type="KEGG" id="tsv:DSM104635_01119"/>
<dbReference type="AlphaFoldDB" id="A0A6I6MK43"/>
<reference evidence="2" key="1">
    <citation type="submission" date="2019-12" db="EMBL/GenBank/DDBJ databases">
        <title>Complete genome of Terracaulis silvestris 0127_4.</title>
        <authorList>
            <person name="Vieira S."/>
            <person name="Riedel T."/>
            <person name="Sproer C."/>
            <person name="Pascual J."/>
            <person name="Boedeker C."/>
            <person name="Overmann J."/>
        </authorList>
    </citation>
    <scope>NUCLEOTIDE SEQUENCE [LARGE SCALE GENOMIC DNA]</scope>
    <source>
        <strain evidence="2">0127_4</strain>
    </source>
</reference>
<proteinExistence type="predicted"/>
<sequence>MTIQDDGSGARAEEVDRIDMLRYLGVDEQNVLVSVFNLRQEINIIETVNELFYRAKPAKAVSPPSALVLQLMLFAQTNLFSATSNIFRCRIEEAFSCTRIAIEAALHAYRIVQVGASPEEYVRNERHGEGNVRYLRALHKKDPAAHAAIEHLLLSWNFCSGFGSHADYRVIKDRSVVIDKPEGVGVLMKFNNTQPIPVQQFLVLTTALTFIDILGVFSPYLRGTVGCVDDDWERWRIGVFNDVHAAREKVRDGALKGGIPSDDRIDDLLAGNPLS</sequence>
<evidence type="ECO:0000313" key="2">
    <source>
        <dbReference type="Proteomes" id="UP000431269"/>
    </source>
</evidence>
<name>A0A6I6MK43_9CAUL</name>
<keyword evidence="2" id="KW-1185">Reference proteome</keyword>
<dbReference type="Proteomes" id="UP000431269">
    <property type="component" value="Chromosome"/>
</dbReference>
<evidence type="ECO:0000313" key="1">
    <source>
        <dbReference type="EMBL" id="QGZ94301.1"/>
    </source>
</evidence>
<organism evidence="1 2">
    <name type="scientific">Terricaulis silvestris</name>
    <dbReference type="NCBI Taxonomy" id="2686094"/>
    <lineage>
        <taxon>Bacteria</taxon>
        <taxon>Pseudomonadati</taxon>
        <taxon>Pseudomonadota</taxon>
        <taxon>Alphaproteobacteria</taxon>
        <taxon>Caulobacterales</taxon>
        <taxon>Caulobacteraceae</taxon>
        <taxon>Terricaulis</taxon>
    </lineage>
</organism>
<gene>
    <name evidence="1" type="ORF">DSM104635_01119</name>
</gene>
<dbReference type="EMBL" id="CP047045">
    <property type="protein sequence ID" value="QGZ94301.1"/>
    <property type="molecule type" value="Genomic_DNA"/>
</dbReference>
<accession>A0A6I6MK43</accession>
<protein>
    <submittedName>
        <fullName evidence="1">Uncharacterized protein</fullName>
    </submittedName>
</protein>